<name>A0A210Q9I6_MIZYE</name>
<feature type="domain" description="RING-type" evidence="6">
    <location>
        <begin position="11"/>
        <end position="54"/>
    </location>
</feature>
<evidence type="ECO:0000256" key="2">
    <source>
        <dbReference type="ARBA" id="ARBA00022771"/>
    </source>
</evidence>
<comment type="caution">
    <text evidence="8">The sequence shown here is derived from an EMBL/GenBank/DDBJ whole genome shotgun (WGS) entry which is preliminary data.</text>
</comment>
<dbReference type="Gene3D" id="3.30.40.10">
    <property type="entry name" value="Zinc/RING finger domain, C3HC4 (zinc finger)"/>
    <property type="match status" value="1"/>
</dbReference>
<feature type="domain" description="B box-type" evidence="7">
    <location>
        <begin position="102"/>
        <end position="135"/>
    </location>
</feature>
<dbReference type="InterPro" id="IPR000315">
    <property type="entry name" value="Znf_B-box"/>
</dbReference>
<dbReference type="SMART" id="SM00184">
    <property type="entry name" value="RING"/>
    <property type="match status" value="1"/>
</dbReference>
<dbReference type="Gene3D" id="3.30.160.60">
    <property type="entry name" value="Classic Zinc Finger"/>
    <property type="match status" value="1"/>
</dbReference>
<dbReference type="Proteomes" id="UP000242188">
    <property type="component" value="Unassembled WGS sequence"/>
</dbReference>
<dbReference type="AlphaFoldDB" id="A0A210Q9I6"/>
<dbReference type="PANTHER" id="PTHR25462">
    <property type="entry name" value="BONUS, ISOFORM C-RELATED"/>
    <property type="match status" value="1"/>
</dbReference>
<dbReference type="PROSITE" id="PS00518">
    <property type="entry name" value="ZF_RING_1"/>
    <property type="match status" value="1"/>
</dbReference>
<accession>A0A210Q9I6</accession>
<evidence type="ECO:0000256" key="1">
    <source>
        <dbReference type="ARBA" id="ARBA00022723"/>
    </source>
</evidence>
<keyword evidence="5" id="KW-0175">Coiled coil</keyword>
<dbReference type="InterPro" id="IPR047153">
    <property type="entry name" value="TRIM45/56/19-like"/>
</dbReference>
<dbReference type="PROSITE" id="PS50119">
    <property type="entry name" value="ZF_BBOX"/>
    <property type="match status" value="1"/>
</dbReference>
<dbReference type="InterPro" id="IPR001841">
    <property type="entry name" value="Znf_RING"/>
</dbReference>
<organism evidence="8 9">
    <name type="scientific">Mizuhopecten yessoensis</name>
    <name type="common">Japanese scallop</name>
    <name type="synonym">Patinopecten yessoensis</name>
    <dbReference type="NCBI Taxonomy" id="6573"/>
    <lineage>
        <taxon>Eukaryota</taxon>
        <taxon>Metazoa</taxon>
        <taxon>Spiralia</taxon>
        <taxon>Lophotrochozoa</taxon>
        <taxon>Mollusca</taxon>
        <taxon>Bivalvia</taxon>
        <taxon>Autobranchia</taxon>
        <taxon>Pteriomorphia</taxon>
        <taxon>Pectinida</taxon>
        <taxon>Pectinoidea</taxon>
        <taxon>Pectinidae</taxon>
        <taxon>Mizuhopecten</taxon>
    </lineage>
</organism>
<dbReference type="InterPro" id="IPR017907">
    <property type="entry name" value="Znf_RING_CS"/>
</dbReference>
<dbReference type="InterPro" id="IPR013083">
    <property type="entry name" value="Znf_RING/FYVE/PHD"/>
</dbReference>
<evidence type="ECO:0000256" key="5">
    <source>
        <dbReference type="SAM" id="Coils"/>
    </source>
</evidence>
<keyword evidence="9" id="KW-1185">Reference proteome</keyword>
<dbReference type="GO" id="GO:0008270">
    <property type="term" value="F:zinc ion binding"/>
    <property type="evidence" value="ECO:0007669"/>
    <property type="project" value="UniProtKB-KW"/>
</dbReference>
<gene>
    <name evidence="8" type="ORF">KP79_PYT19326</name>
</gene>
<dbReference type="SUPFAM" id="SSF57850">
    <property type="entry name" value="RING/U-box"/>
    <property type="match status" value="1"/>
</dbReference>
<keyword evidence="2 4" id="KW-0863">Zinc-finger</keyword>
<evidence type="ECO:0000256" key="3">
    <source>
        <dbReference type="ARBA" id="ARBA00022833"/>
    </source>
</evidence>
<evidence type="ECO:0000259" key="6">
    <source>
        <dbReference type="PROSITE" id="PS50089"/>
    </source>
</evidence>
<keyword evidence="1" id="KW-0479">Metal-binding</keyword>
<keyword evidence="3" id="KW-0862">Zinc</keyword>
<dbReference type="InterPro" id="IPR027370">
    <property type="entry name" value="Znf-RING_euk"/>
</dbReference>
<dbReference type="PROSITE" id="PS50089">
    <property type="entry name" value="ZF_RING_2"/>
    <property type="match status" value="1"/>
</dbReference>
<sequence>MEEVLQTFYQCGICQESITYPKKLKCQHVFCHECLVVYITHYFGKASFPCPVCHYKHLPEEQKTVITQDTLLILEEDSLMRDVRLFFKDGEKPQPIYNADGINRVPCTIHTDSLCGYFCPDCNLLVCTQCKREMHPHCHLRQIDKRMRMEAYSDIRKVTADLTDFLSEAETVHTDLNSKVGNICHNSPERVETIKLYYSDLKEKVVKYLEEQEREVLEKKMKLEEKEKAHLENDIGVCSKMVTSVESRQRLAHVVHE</sequence>
<protein>
    <submittedName>
        <fullName evidence="8">Tripartite motif-containing protein 3</fullName>
    </submittedName>
</protein>
<evidence type="ECO:0000256" key="4">
    <source>
        <dbReference type="PROSITE-ProRule" id="PRU00024"/>
    </source>
</evidence>
<proteinExistence type="predicted"/>
<dbReference type="PANTHER" id="PTHR25462:SF296">
    <property type="entry name" value="MEIOTIC P26, ISOFORM F"/>
    <property type="match status" value="1"/>
</dbReference>
<evidence type="ECO:0000259" key="7">
    <source>
        <dbReference type="PROSITE" id="PS50119"/>
    </source>
</evidence>
<dbReference type="SUPFAM" id="SSF57845">
    <property type="entry name" value="B-box zinc-binding domain"/>
    <property type="match status" value="1"/>
</dbReference>
<evidence type="ECO:0000313" key="9">
    <source>
        <dbReference type="Proteomes" id="UP000242188"/>
    </source>
</evidence>
<reference evidence="8 9" key="1">
    <citation type="journal article" date="2017" name="Nat. Ecol. Evol.">
        <title>Scallop genome provides insights into evolution of bilaterian karyotype and development.</title>
        <authorList>
            <person name="Wang S."/>
            <person name="Zhang J."/>
            <person name="Jiao W."/>
            <person name="Li J."/>
            <person name="Xun X."/>
            <person name="Sun Y."/>
            <person name="Guo X."/>
            <person name="Huan P."/>
            <person name="Dong B."/>
            <person name="Zhang L."/>
            <person name="Hu X."/>
            <person name="Sun X."/>
            <person name="Wang J."/>
            <person name="Zhao C."/>
            <person name="Wang Y."/>
            <person name="Wang D."/>
            <person name="Huang X."/>
            <person name="Wang R."/>
            <person name="Lv J."/>
            <person name="Li Y."/>
            <person name="Zhang Z."/>
            <person name="Liu B."/>
            <person name="Lu W."/>
            <person name="Hui Y."/>
            <person name="Liang J."/>
            <person name="Zhou Z."/>
            <person name="Hou R."/>
            <person name="Li X."/>
            <person name="Liu Y."/>
            <person name="Li H."/>
            <person name="Ning X."/>
            <person name="Lin Y."/>
            <person name="Zhao L."/>
            <person name="Xing Q."/>
            <person name="Dou J."/>
            <person name="Li Y."/>
            <person name="Mao J."/>
            <person name="Guo H."/>
            <person name="Dou H."/>
            <person name="Li T."/>
            <person name="Mu C."/>
            <person name="Jiang W."/>
            <person name="Fu Q."/>
            <person name="Fu X."/>
            <person name="Miao Y."/>
            <person name="Liu J."/>
            <person name="Yu Q."/>
            <person name="Li R."/>
            <person name="Liao H."/>
            <person name="Li X."/>
            <person name="Kong Y."/>
            <person name="Jiang Z."/>
            <person name="Chourrout D."/>
            <person name="Li R."/>
            <person name="Bao Z."/>
        </authorList>
    </citation>
    <scope>NUCLEOTIDE SEQUENCE [LARGE SCALE GENOMIC DNA]</scope>
    <source>
        <strain evidence="8 9">PY_sf001</strain>
    </source>
</reference>
<feature type="coiled-coil region" evidence="5">
    <location>
        <begin position="206"/>
        <end position="234"/>
    </location>
</feature>
<dbReference type="GO" id="GO:0061630">
    <property type="term" value="F:ubiquitin protein ligase activity"/>
    <property type="evidence" value="ECO:0007669"/>
    <property type="project" value="TreeGrafter"/>
</dbReference>
<dbReference type="OrthoDB" id="9049620at2759"/>
<dbReference type="Pfam" id="PF13445">
    <property type="entry name" value="zf-RING_UBOX"/>
    <property type="match status" value="1"/>
</dbReference>
<dbReference type="EMBL" id="NEDP02004513">
    <property type="protein sequence ID" value="OWF45394.1"/>
    <property type="molecule type" value="Genomic_DNA"/>
</dbReference>
<evidence type="ECO:0000313" key="8">
    <source>
        <dbReference type="EMBL" id="OWF45394.1"/>
    </source>
</evidence>